<sequence length="85" mass="9891">MSAQHAAKKTLWQIWFKPEIVPIYAVVGGAVGLAGWYLNRLAHGTEVVWARKSNPYPWQNVDQDTQVKWMTVNQKFDKTYSRDRL</sequence>
<evidence type="ECO:0000313" key="2">
    <source>
        <dbReference type="EMBL" id="KAG2175420.1"/>
    </source>
</evidence>
<reference evidence="2" key="1">
    <citation type="submission" date="2020-12" db="EMBL/GenBank/DDBJ databases">
        <title>Metabolic potential, ecology and presence of endohyphal bacteria is reflected in genomic diversity of Mucoromycotina.</title>
        <authorList>
            <person name="Muszewska A."/>
            <person name="Okrasinska A."/>
            <person name="Steczkiewicz K."/>
            <person name="Drgas O."/>
            <person name="Orlowska M."/>
            <person name="Perlinska-Lenart U."/>
            <person name="Aleksandrzak-Piekarczyk T."/>
            <person name="Szatraj K."/>
            <person name="Zielenkiewicz U."/>
            <person name="Pilsyk S."/>
            <person name="Malc E."/>
            <person name="Mieczkowski P."/>
            <person name="Kruszewska J.S."/>
            <person name="Biernat P."/>
            <person name="Pawlowska J."/>
        </authorList>
    </citation>
    <scope>NUCLEOTIDE SEQUENCE</scope>
    <source>
        <strain evidence="2">WA0000067209</strain>
    </source>
</reference>
<keyword evidence="3" id="KW-1185">Reference proteome</keyword>
<dbReference type="PANTHER" id="PTHR14256">
    <property type="entry name" value="NADH-UBIQUINONE OXIDOREDUCTASE MLRQ SUBUNIT"/>
    <property type="match status" value="1"/>
</dbReference>
<accession>A0A8H7PKJ6</accession>
<evidence type="ECO:0000256" key="1">
    <source>
        <dbReference type="SAM" id="Phobius"/>
    </source>
</evidence>
<keyword evidence="1" id="KW-1133">Transmembrane helix</keyword>
<organism evidence="2 3">
    <name type="scientific">Mortierella isabellina</name>
    <name type="common">Filamentous fungus</name>
    <name type="synonym">Umbelopsis isabellina</name>
    <dbReference type="NCBI Taxonomy" id="91625"/>
    <lineage>
        <taxon>Eukaryota</taxon>
        <taxon>Fungi</taxon>
        <taxon>Fungi incertae sedis</taxon>
        <taxon>Mucoromycota</taxon>
        <taxon>Mucoromycotina</taxon>
        <taxon>Umbelopsidomycetes</taxon>
        <taxon>Umbelopsidales</taxon>
        <taxon>Umbelopsidaceae</taxon>
        <taxon>Umbelopsis</taxon>
    </lineage>
</organism>
<protein>
    <recommendedName>
        <fullName evidence="4">NADH-ubiquinone reductase complex 1 MLRQ subunit</fullName>
    </recommendedName>
</protein>
<gene>
    <name evidence="2" type="ORF">INT43_001067</name>
</gene>
<evidence type="ECO:0008006" key="4">
    <source>
        <dbReference type="Google" id="ProtNLM"/>
    </source>
</evidence>
<keyword evidence="1" id="KW-0812">Transmembrane</keyword>
<proteinExistence type="predicted"/>
<feature type="transmembrane region" description="Helical" evidence="1">
    <location>
        <begin position="20"/>
        <end position="38"/>
    </location>
</feature>
<dbReference type="Pfam" id="PF06522">
    <property type="entry name" value="B12D"/>
    <property type="match status" value="1"/>
</dbReference>
<comment type="caution">
    <text evidence="2">The sequence shown here is derived from an EMBL/GenBank/DDBJ whole genome shotgun (WGS) entry which is preliminary data.</text>
</comment>
<keyword evidence="1" id="KW-0472">Membrane</keyword>
<dbReference type="OrthoDB" id="5511684at2759"/>
<dbReference type="PANTHER" id="PTHR14256:SF1">
    <property type="entry name" value="GEO09626P1"/>
    <property type="match status" value="1"/>
</dbReference>
<evidence type="ECO:0000313" key="3">
    <source>
        <dbReference type="Proteomes" id="UP000654370"/>
    </source>
</evidence>
<name>A0A8H7PKJ6_MORIS</name>
<dbReference type="EMBL" id="JAEPQZ010000011">
    <property type="protein sequence ID" value="KAG2175420.1"/>
    <property type="molecule type" value="Genomic_DNA"/>
</dbReference>
<dbReference type="InterPro" id="IPR010530">
    <property type="entry name" value="B12D"/>
</dbReference>
<dbReference type="AlphaFoldDB" id="A0A8H7PKJ6"/>
<dbReference type="Proteomes" id="UP000654370">
    <property type="component" value="Unassembled WGS sequence"/>
</dbReference>